<evidence type="ECO:0000259" key="3">
    <source>
        <dbReference type="PROSITE" id="PS01031"/>
    </source>
</evidence>
<proteinExistence type="inferred from homology"/>
<sequence>MSLVKRNDVLFPAFMNEIFKPDWFGGIENNRNSIPAVNIKENEKEYYLELFVPGRNKEDFTIEIDEAVLTISSEVKSENEEVNDNFTRKEFSISSFKRSFTLPDTIATDKIDANYEGGILKFNLPKKEEALPKPKRMIELK</sequence>
<gene>
    <name evidence="4" type="ORF">SAMN05192545_2255</name>
</gene>
<dbReference type="SUPFAM" id="SSF49764">
    <property type="entry name" value="HSP20-like chaperones"/>
    <property type="match status" value="1"/>
</dbReference>
<dbReference type="Pfam" id="PF00011">
    <property type="entry name" value="HSP20"/>
    <property type="match status" value="1"/>
</dbReference>
<dbReference type="PANTHER" id="PTHR11527">
    <property type="entry name" value="HEAT-SHOCK PROTEIN 20 FAMILY MEMBER"/>
    <property type="match status" value="1"/>
</dbReference>
<evidence type="ECO:0000313" key="5">
    <source>
        <dbReference type="Proteomes" id="UP000199574"/>
    </source>
</evidence>
<dbReference type="CDD" id="cd06464">
    <property type="entry name" value="ACD_sHsps-like"/>
    <property type="match status" value="1"/>
</dbReference>
<dbReference type="Gene3D" id="2.60.40.790">
    <property type="match status" value="1"/>
</dbReference>
<evidence type="ECO:0000256" key="1">
    <source>
        <dbReference type="PROSITE-ProRule" id="PRU00285"/>
    </source>
</evidence>
<dbReference type="PROSITE" id="PS01031">
    <property type="entry name" value="SHSP"/>
    <property type="match status" value="1"/>
</dbReference>
<protein>
    <submittedName>
        <fullName evidence="4">HSP20 family protein</fullName>
    </submittedName>
</protein>
<feature type="domain" description="SHSP" evidence="3">
    <location>
        <begin position="28"/>
        <end position="141"/>
    </location>
</feature>
<dbReference type="RefSeq" id="WP_091605871.1">
    <property type="nucleotide sequence ID" value="NZ_LT629754.1"/>
</dbReference>
<comment type="similarity">
    <text evidence="1 2">Belongs to the small heat shock protein (HSP20) family.</text>
</comment>
<evidence type="ECO:0000256" key="2">
    <source>
        <dbReference type="RuleBase" id="RU003616"/>
    </source>
</evidence>
<dbReference type="InterPro" id="IPR008978">
    <property type="entry name" value="HSP20-like_chaperone"/>
</dbReference>
<accession>A0ABY0ULS6</accession>
<dbReference type="InterPro" id="IPR031107">
    <property type="entry name" value="Small_HSP"/>
</dbReference>
<dbReference type="GeneID" id="90593713"/>
<name>A0ABY0ULS6_9FLAO</name>
<evidence type="ECO:0000313" key="4">
    <source>
        <dbReference type="EMBL" id="SDS87751.1"/>
    </source>
</evidence>
<dbReference type="EMBL" id="LT629754">
    <property type="protein sequence ID" value="SDS87751.1"/>
    <property type="molecule type" value="Genomic_DNA"/>
</dbReference>
<keyword evidence="5" id="KW-1185">Reference proteome</keyword>
<dbReference type="Proteomes" id="UP000199574">
    <property type="component" value="Chromosome I"/>
</dbReference>
<organism evidence="4 5">
    <name type="scientific">Maribacter dokdonensis</name>
    <dbReference type="NCBI Taxonomy" id="320912"/>
    <lineage>
        <taxon>Bacteria</taxon>
        <taxon>Pseudomonadati</taxon>
        <taxon>Bacteroidota</taxon>
        <taxon>Flavobacteriia</taxon>
        <taxon>Flavobacteriales</taxon>
        <taxon>Flavobacteriaceae</taxon>
        <taxon>Maribacter</taxon>
    </lineage>
</organism>
<reference evidence="4 5" key="1">
    <citation type="submission" date="2016-10" db="EMBL/GenBank/DDBJ databases">
        <authorList>
            <person name="Varghese N."/>
            <person name="Submissions S."/>
        </authorList>
    </citation>
    <scope>NUCLEOTIDE SEQUENCE [LARGE SCALE GENOMIC DNA]</scope>
    <source>
        <strain evidence="4 5">MAR_2009_60</strain>
    </source>
</reference>
<dbReference type="InterPro" id="IPR002068">
    <property type="entry name" value="A-crystallin/Hsp20_dom"/>
</dbReference>